<dbReference type="PROSITE" id="PS50222">
    <property type="entry name" value="EF_HAND_2"/>
    <property type="match status" value="1"/>
</dbReference>
<dbReference type="PANTHER" id="PTHR12461:SF42">
    <property type="entry name" value="JMJC DOMAIN-CONTAINING PROTEIN"/>
    <property type="match status" value="1"/>
</dbReference>
<dbReference type="SUPFAM" id="SSF47473">
    <property type="entry name" value="EF-hand"/>
    <property type="match status" value="1"/>
</dbReference>
<keyword evidence="6" id="KW-1185">Reference proteome</keyword>
<feature type="region of interest" description="Disordered" evidence="2">
    <location>
        <begin position="34"/>
        <end position="60"/>
    </location>
</feature>
<dbReference type="InterPro" id="IPR011992">
    <property type="entry name" value="EF-hand-dom_pair"/>
</dbReference>
<dbReference type="InterPro" id="IPR003347">
    <property type="entry name" value="JmjC_dom"/>
</dbReference>
<gene>
    <name evidence="7 8" type="primary">LOC106804991</name>
</gene>
<dbReference type="PROSITE" id="PS00018">
    <property type="entry name" value="EF_HAND_1"/>
    <property type="match status" value="1"/>
</dbReference>
<proteinExistence type="predicted"/>
<dbReference type="GeneID" id="106804991"/>
<evidence type="ECO:0000256" key="3">
    <source>
        <dbReference type="SAM" id="SignalP"/>
    </source>
</evidence>
<evidence type="ECO:0000313" key="6">
    <source>
        <dbReference type="Proteomes" id="UP000695022"/>
    </source>
</evidence>
<organism evidence="6 8">
    <name type="scientific">Priapulus caudatus</name>
    <name type="common">Priapulid worm</name>
    <dbReference type="NCBI Taxonomy" id="37621"/>
    <lineage>
        <taxon>Eukaryota</taxon>
        <taxon>Metazoa</taxon>
        <taxon>Ecdysozoa</taxon>
        <taxon>Scalidophora</taxon>
        <taxon>Priapulida</taxon>
        <taxon>Priapulimorpha</taxon>
        <taxon>Priapulimorphida</taxon>
        <taxon>Priapulidae</taxon>
        <taxon>Priapulus</taxon>
    </lineage>
</organism>
<evidence type="ECO:0000313" key="7">
    <source>
        <dbReference type="RefSeq" id="XP_014661919.1"/>
    </source>
</evidence>
<dbReference type="InterPro" id="IPR002048">
    <property type="entry name" value="EF_hand_dom"/>
</dbReference>
<feature type="domain" description="JmjC" evidence="5">
    <location>
        <begin position="137"/>
        <end position="301"/>
    </location>
</feature>
<keyword evidence="3" id="KW-0732">Signal</keyword>
<sequence length="404" mass="46134">MGNSVGISPMLICLLISVTKAVFPNTENAKEFKMQHATKDDEASPRGHLEPLGSHGPPTGKLDIVDNVPSPPEFYQRYVRPSKPVVLKGAARSLPAFQLWTDEYLRKANGALEVEVEEGKKEDRSLNVYVMTLKQFLDNYLDEDLYLVESLKPQLHGDFGLLRCLLCGGFTRLLQDTIMWLNSGGTKSVLHYDDVDNINCVLDGDKKVLLVDKNDAHHIDMDRAEGGYSNVDVDMVDMYKYPGLQDLPYYLVNLSRGDCLYLPARWPHHVRSGHSRSLAVNVWFARLQWFDEEDCHKRELPDFEPLHNYRFSSTNEPLRSEILAKAVGMNELNEEDLWNCYSSFLGSRNQSQKVFRFLDADGDGLVSWREMYAIDADTFVKLFPWLFKPKTNLEGQPPRPVDEL</sequence>
<reference evidence="7 8" key="1">
    <citation type="submission" date="2025-05" db="UniProtKB">
        <authorList>
            <consortium name="RefSeq"/>
        </authorList>
    </citation>
    <scope>IDENTIFICATION</scope>
</reference>
<dbReference type="Gene3D" id="2.60.120.650">
    <property type="entry name" value="Cupin"/>
    <property type="match status" value="1"/>
</dbReference>
<dbReference type="PANTHER" id="PTHR12461">
    <property type="entry name" value="HYPOXIA-INDUCIBLE FACTOR 1 ALPHA INHIBITOR-RELATED"/>
    <property type="match status" value="1"/>
</dbReference>
<protein>
    <submittedName>
        <fullName evidence="7 8">JmjC domain-containing protein 7-like isoform X1</fullName>
    </submittedName>
</protein>
<evidence type="ECO:0000259" key="4">
    <source>
        <dbReference type="PROSITE" id="PS50222"/>
    </source>
</evidence>
<feature type="chain" id="PRO_5045022174" evidence="3">
    <location>
        <begin position="22"/>
        <end position="404"/>
    </location>
</feature>
<feature type="compositionally biased region" description="Basic and acidic residues" evidence="2">
    <location>
        <begin position="34"/>
        <end position="49"/>
    </location>
</feature>
<dbReference type="RefSeq" id="XP_014661919.1">
    <property type="nucleotide sequence ID" value="XM_014806433.1"/>
</dbReference>
<dbReference type="Proteomes" id="UP000695022">
    <property type="component" value="Unplaced"/>
</dbReference>
<keyword evidence="1" id="KW-0106">Calcium</keyword>
<dbReference type="Pfam" id="PF13621">
    <property type="entry name" value="Cupin_8"/>
    <property type="match status" value="1"/>
</dbReference>
<feature type="domain" description="EF-hand" evidence="4">
    <location>
        <begin position="346"/>
        <end position="381"/>
    </location>
</feature>
<evidence type="ECO:0000259" key="5">
    <source>
        <dbReference type="PROSITE" id="PS51184"/>
    </source>
</evidence>
<dbReference type="InterPro" id="IPR041667">
    <property type="entry name" value="Cupin_8"/>
</dbReference>
<dbReference type="SUPFAM" id="SSF51197">
    <property type="entry name" value="Clavaminate synthase-like"/>
    <property type="match status" value="1"/>
</dbReference>
<feature type="signal peptide" evidence="3">
    <location>
        <begin position="1"/>
        <end position="21"/>
    </location>
</feature>
<dbReference type="InterPro" id="IPR018247">
    <property type="entry name" value="EF_Hand_1_Ca_BS"/>
</dbReference>
<evidence type="ECO:0000313" key="8">
    <source>
        <dbReference type="RefSeq" id="XP_014661926.1"/>
    </source>
</evidence>
<evidence type="ECO:0000256" key="2">
    <source>
        <dbReference type="SAM" id="MobiDB-lite"/>
    </source>
</evidence>
<name>A0ABM1DPQ5_PRICU</name>
<dbReference type="RefSeq" id="XP_014661926.1">
    <property type="nucleotide sequence ID" value="XM_014806440.1"/>
</dbReference>
<evidence type="ECO:0000256" key="1">
    <source>
        <dbReference type="ARBA" id="ARBA00022837"/>
    </source>
</evidence>
<accession>A0ABM1DPQ5</accession>
<dbReference type="PROSITE" id="PS51184">
    <property type="entry name" value="JMJC"/>
    <property type="match status" value="1"/>
</dbReference>